<dbReference type="CDD" id="cd09110">
    <property type="entry name" value="PLDc_CLS_1"/>
    <property type="match status" value="1"/>
</dbReference>
<dbReference type="PANTHER" id="PTHR21248">
    <property type="entry name" value="CARDIOLIPIN SYNTHASE"/>
    <property type="match status" value="1"/>
</dbReference>
<dbReference type="Gene3D" id="3.30.870.10">
    <property type="entry name" value="Endonuclease Chain A"/>
    <property type="match status" value="2"/>
</dbReference>
<dbReference type="CDD" id="cd09159">
    <property type="entry name" value="PLDc_ybhO_like_2"/>
    <property type="match status" value="1"/>
</dbReference>
<reference evidence="8" key="1">
    <citation type="journal article" date="2019" name="Int. J. Syst. Evol. Microbiol.">
        <title>The Global Catalogue of Microorganisms (GCM) 10K type strain sequencing project: providing services to taxonomists for standard genome sequencing and annotation.</title>
        <authorList>
            <consortium name="The Broad Institute Genomics Platform"/>
            <consortium name="The Broad Institute Genome Sequencing Center for Infectious Disease"/>
            <person name="Wu L."/>
            <person name="Ma J."/>
        </authorList>
    </citation>
    <scope>NUCLEOTIDE SEQUENCE [LARGE SCALE GENOMIC DNA]</scope>
    <source>
        <strain evidence="8">ZS-35-S2</strain>
    </source>
</reference>
<evidence type="ECO:0000256" key="1">
    <source>
        <dbReference type="ARBA" id="ARBA00003145"/>
    </source>
</evidence>
<comment type="caution">
    <text evidence="7">The sequence shown here is derived from an EMBL/GenBank/DDBJ whole genome shotgun (WGS) entry which is preliminary data.</text>
</comment>
<dbReference type="Pfam" id="PF13091">
    <property type="entry name" value="PLDc_2"/>
    <property type="match status" value="2"/>
</dbReference>
<dbReference type="Proteomes" id="UP001597371">
    <property type="component" value="Unassembled WGS sequence"/>
</dbReference>
<gene>
    <name evidence="7" type="ORF">ACFSKQ_08050</name>
</gene>
<keyword evidence="8" id="KW-1185">Reference proteome</keyword>
<evidence type="ECO:0000256" key="4">
    <source>
        <dbReference type="ARBA" id="ARBA00022525"/>
    </source>
</evidence>
<evidence type="ECO:0000313" key="7">
    <source>
        <dbReference type="EMBL" id="MFD2237417.1"/>
    </source>
</evidence>
<dbReference type="SUPFAM" id="SSF56024">
    <property type="entry name" value="Phospholipase D/nuclease"/>
    <property type="match status" value="2"/>
</dbReference>
<feature type="domain" description="PLD phosphodiesterase" evidence="6">
    <location>
        <begin position="354"/>
        <end position="381"/>
    </location>
</feature>
<dbReference type="EMBL" id="JBHUIJ010000009">
    <property type="protein sequence ID" value="MFD2237417.1"/>
    <property type="molecule type" value="Genomic_DNA"/>
</dbReference>
<dbReference type="PANTHER" id="PTHR21248:SF22">
    <property type="entry name" value="PHOSPHOLIPASE D"/>
    <property type="match status" value="1"/>
</dbReference>
<evidence type="ECO:0000313" key="8">
    <source>
        <dbReference type="Proteomes" id="UP001597371"/>
    </source>
</evidence>
<protein>
    <recommendedName>
        <fullName evidence="3">Phospholipase D</fullName>
    </recommendedName>
    <alternativeName>
        <fullName evidence="5">Choline phosphatase</fullName>
    </alternativeName>
</protein>
<dbReference type="SMART" id="SM00155">
    <property type="entry name" value="PLDc"/>
    <property type="match status" value="2"/>
</dbReference>
<sequence>MTKRGAGREVRGPVARFFRHRGTLAALAALAGVLATVAAFNLVPEQRFMETRVAHEFGTSDPQFARAMEGVLGARIDEGNSIQTLVNGDEIFPSMLAEIEGAERTINFETYIYWQGRIAERFAQALSQKAREGVEVNVILDAVGAAPMDRSLIARMEGAGVRVALFRPLRWYTLDRWNHRTHRKLLVVDGTVGFTGGVGIADEWTGDARSPEEWRDNHYRIEGQAVSGLQSAFAENWLEATGEVLRGENHFPAIQPAGALLTQPMKSSARSGSENVHLAVMMALASAERHVRIAMAYFVPGDIAMEQLLDLRRRGVEVDVIVPGEHHDVEFVRRASRHLWGPLLEAGVRIHEYEPTMYHPKVMVVDESFASIGSVNFDERSFRLNDEMNVNVYDEGFARTQIDLFEADLAASREVTLAQWRERPVARKALDWFWSLFRSQL</sequence>
<dbReference type="PROSITE" id="PS50035">
    <property type="entry name" value="PLD"/>
    <property type="match status" value="2"/>
</dbReference>
<dbReference type="InterPro" id="IPR025202">
    <property type="entry name" value="PLD-like_dom"/>
</dbReference>
<proteinExistence type="predicted"/>
<dbReference type="RefSeq" id="WP_209737506.1">
    <property type="nucleotide sequence ID" value="NZ_CP072611.1"/>
</dbReference>
<accession>A0ABW5CL68</accession>
<evidence type="ECO:0000256" key="5">
    <source>
        <dbReference type="ARBA" id="ARBA00029594"/>
    </source>
</evidence>
<feature type="domain" description="PLD phosphodiesterase" evidence="6">
    <location>
        <begin position="177"/>
        <end position="204"/>
    </location>
</feature>
<evidence type="ECO:0000256" key="3">
    <source>
        <dbReference type="ARBA" id="ARBA00018392"/>
    </source>
</evidence>
<evidence type="ECO:0000259" key="6">
    <source>
        <dbReference type="PROSITE" id="PS50035"/>
    </source>
</evidence>
<dbReference type="InterPro" id="IPR001736">
    <property type="entry name" value="PLipase_D/transphosphatidylase"/>
</dbReference>
<comment type="function">
    <text evidence="1">Could be a virulence factor.</text>
</comment>
<keyword evidence="4" id="KW-0964">Secreted</keyword>
<organism evidence="7 8">
    <name type="scientific">Aureimonas populi</name>
    <dbReference type="NCBI Taxonomy" id="1701758"/>
    <lineage>
        <taxon>Bacteria</taxon>
        <taxon>Pseudomonadati</taxon>
        <taxon>Pseudomonadota</taxon>
        <taxon>Alphaproteobacteria</taxon>
        <taxon>Hyphomicrobiales</taxon>
        <taxon>Aurantimonadaceae</taxon>
        <taxon>Aureimonas</taxon>
    </lineage>
</organism>
<name>A0ABW5CL68_9HYPH</name>
<comment type="subcellular location">
    <subcellularLocation>
        <location evidence="2">Secreted</location>
    </subcellularLocation>
</comment>
<evidence type="ECO:0000256" key="2">
    <source>
        <dbReference type="ARBA" id="ARBA00004613"/>
    </source>
</evidence>